<evidence type="ECO:0000313" key="1">
    <source>
        <dbReference type="EMBL" id="TNN89732.1"/>
    </source>
</evidence>
<proteinExistence type="predicted"/>
<dbReference type="AlphaFoldDB" id="A0A4Z2JKE0"/>
<organism evidence="1 2">
    <name type="scientific">Liparis tanakae</name>
    <name type="common">Tanaka's snailfish</name>
    <dbReference type="NCBI Taxonomy" id="230148"/>
    <lineage>
        <taxon>Eukaryota</taxon>
        <taxon>Metazoa</taxon>
        <taxon>Chordata</taxon>
        <taxon>Craniata</taxon>
        <taxon>Vertebrata</taxon>
        <taxon>Euteleostomi</taxon>
        <taxon>Actinopterygii</taxon>
        <taxon>Neopterygii</taxon>
        <taxon>Teleostei</taxon>
        <taxon>Neoteleostei</taxon>
        <taxon>Acanthomorphata</taxon>
        <taxon>Eupercaria</taxon>
        <taxon>Perciformes</taxon>
        <taxon>Cottioidei</taxon>
        <taxon>Cottales</taxon>
        <taxon>Liparidae</taxon>
        <taxon>Liparis</taxon>
    </lineage>
</organism>
<reference evidence="1 2" key="1">
    <citation type="submission" date="2019-03" db="EMBL/GenBank/DDBJ databases">
        <title>First draft genome of Liparis tanakae, snailfish: a comprehensive survey of snailfish specific genes.</title>
        <authorList>
            <person name="Kim W."/>
            <person name="Song I."/>
            <person name="Jeong J.-H."/>
            <person name="Kim D."/>
            <person name="Kim S."/>
            <person name="Ryu S."/>
            <person name="Song J.Y."/>
            <person name="Lee S.K."/>
        </authorList>
    </citation>
    <scope>NUCLEOTIDE SEQUENCE [LARGE SCALE GENOMIC DNA]</scope>
    <source>
        <tissue evidence="1">Muscle</tissue>
    </source>
</reference>
<protein>
    <submittedName>
        <fullName evidence="1">Uncharacterized protein</fullName>
    </submittedName>
</protein>
<evidence type="ECO:0000313" key="2">
    <source>
        <dbReference type="Proteomes" id="UP000314294"/>
    </source>
</evidence>
<dbReference type="Proteomes" id="UP000314294">
    <property type="component" value="Unassembled WGS sequence"/>
</dbReference>
<comment type="caution">
    <text evidence="1">The sequence shown here is derived from an EMBL/GenBank/DDBJ whole genome shotgun (WGS) entry which is preliminary data.</text>
</comment>
<keyword evidence="2" id="KW-1185">Reference proteome</keyword>
<sequence>MQMRSYLPSLAFKSTIILSLTQICLLSSSISWRVSWCKVFSALQLRSFTAAALSEALEATRLRMLREILLNSRCPFCQRFSEVMTRWPSIFWPMTR</sequence>
<dbReference type="EMBL" id="SRLO01000001">
    <property type="protein sequence ID" value="TNN89732.1"/>
    <property type="molecule type" value="Genomic_DNA"/>
</dbReference>
<accession>A0A4Z2JKE0</accession>
<name>A0A4Z2JKE0_9TELE</name>
<gene>
    <name evidence="1" type="ORF">EYF80_000335</name>
</gene>